<reference evidence="1" key="2">
    <citation type="journal article" date="2015" name="Fish Shellfish Immunol.">
        <title>Early steps in the European eel (Anguilla anguilla)-Vibrio vulnificus interaction in the gills: Role of the RtxA13 toxin.</title>
        <authorList>
            <person name="Callol A."/>
            <person name="Pajuelo D."/>
            <person name="Ebbesson L."/>
            <person name="Teles M."/>
            <person name="MacKenzie S."/>
            <person name="Amaro C."/>
        </authorList>
    </citation>
    <scope>NUCLEOTIDE SEQUENCE</scope>
</reference>
<dbReference type="EMBL" id="GBXM01043266">
    <property type="protein sequence ID" value="JAH65311.1"/>
    <property type="molecule type" value="Transcribed_RNA"/>
</dbReference>
<accession>A0A0E9UHV0</accession>
<reference evidence="1" key="1">
    <citation type="submission" date="2014-11" db="EMBL/GenBank/DDBJ databases">
        <authorList>
            <person name="Amaro Gonzalez C."/>
        </authorList>
    </citation>
    <scope>NUCLEOTIDE SEQUENCE</scope>
</reference>
<dbReference type="AlphaFoldDB" id="A0A0E9UHV0"/>
<protein>
    <submittedName>
        <fullName evidence="1">Uncharacterized protein</fullName>
    </submittedName>
</protein>
<proteinExistence type="predicted"/>
<sequence>MLSFKLCVPQIHTAQPYVSLPSGSHGNTLGYTSIEALPCLLVMAQLEASQTTNEV</sequence>
<organism evidence="1">
    <name type="scientific">Anguilla anguilla</name>
    <name type="common">European freshwater eel</name>
    <name type="synonym">Muraena anguilla</name>
    <dbReference type="NCBI Taxonomy" id="7936"/>
    <lineage>
        <taxon>Eukaryota</taxon>
        <taxon>Metazoa</taxon>
        <taxon>Chordata</taxon>
        <taxon>Craniata</taxon>
        <taxon>Vertebrata</taxon>
        <taxon>Euteleostomi</taxon>
        <taxon>Actinopterygii</taxon>
        <taxon>Neopterygii</taxon>
        <taxon>Teleostei</taxon>
        <taxon>Anguilliformes</taxon>
        <taxon>Anguillidae</taxon>
        <taxon>Anguilla</taxon>
    </lineage>
</organism>
<name>A0A0E9UHV0_ANGAN</name>
<evidence type="ECO:0000313" key="1">
    <source>
        <dbReference type="EMBL" id="JAH65311.1"/>
    </source>
</evidence>